<reference evidence="1" key="2">
    <citation type="submission" date="2023-06" db="EMBL/GenBank/DDBJ databases">
        <authorList>
            <consortium name="Lawrence Berkeley National Laboratory"/>
            <person name="Haridas S."/>
            <person name="Hensen N."/>
            <person name="Bonometti L."/>
            <person name="Westerberg I."/>
            <person name="Brannstrom I.O."/>
            <person name="Guillou S."/>
            <person name="Cros-Aarteil S."/>
            <person name="Calhoun S."/>
            <person name="Kuo A."/>
            <person name="Mondo S."/>
            <person name="Pangilinan J."/>
            <person name="Riley R."/>
            <person name="Labutti K."/>
            <person name="Andreopoulos B."/>
            <person name="Lipzen A."/>
            <person name="Chen C."/>
            <person name="Yanf M."/>
            <person name="Daum C."/>
            <person name="Ng V."/>
            <person name="Clum A."/>
            <person name="Steindorff A."/>
            <person name="Ohm R."/>
            <person name="Martin F."/>
            <person name="Silar P."/>
            <person name="Natvig D."/>
            <person name="Lalanne C."/>
            <person name="Gautier V."/>
            <person name="Ament-Velasquez S.L."/>
            <person name="Kruys A."/>
            <person name="Hutchinson M.I."/>
            <person name="Powell A.J."/>
            <person name="Barry K."/>
            <person name="Miller A.N."/>
            <person name="Grigoriev I.V."/>
            <person name="Debuchy R."/>
            <person name="Gladieux P."/>
            <person name="Thoren M.H."/>
            <person name="Johannesson H."/>
        </authorList>
    </citation>
    <scope>NUCLEOTIDE SEQUENCE</scope>
    <source>
        <strain evidence="1">CBS 955.72</strain>
    </source>
</reference>
<dbReference type="GO" id="GO:0000287">
    <property type="term" value="F:magnesium ion binding"/>
    <property type="evidence" value="ECO:0007669"/>
    <property type="project" value="TreeGrafter"/>
</dbReference>
<reference evidence="1" key="1">
    <citation type="journal article" date="2023" name="Mol. Phylogenet. Evol.">
        <title>Genome-scale phylogeny and comparative genomics of the fungal order Sordariales.</title>
        <authorList>
            <person name="Hensen N."/>
            <person name="Bonometti L."/>
            <person name="Westerberg I."/>
            <person name="Brannstrom I.O."/>
            <person name="Guillou S."/>
            <person name="Cros-Aarteil S."/>
            <person name="Calhoun S."/>
            <person name="Haridas S."/>
            <person name="Kuo A."/>
            <person name="Mondo S."/>
            <person name="Pangilinan J."/>
            <person name="Riley R."/>
            <person name="LaButti K."/>
            <person name="Andreopoulos B."/>
            <person name="Lipzen A."/>
            <person name="Chen C."/>
            <person name="Yan M."/>
            <person name="Daum C."/>
            <person name="Ng V."/>
            <person name="Clum A."/>
            <person name="Steindorff A."/>
            <person name="Ohm R.A."/>
            <person name="Martin F."/>
            <person name="Silar P."/>
            <person name="Natvig D.O."/>
            <person name="Lalanne C."/>
            <person name="Gautier V."/>
            <person name="Ament-Velasquez S.L."/>
            <person name="Kruys A."/>
            <person name="Hutchinson M.I."/>
            <person name="Powell A.J."/>
            <person name="Barry K."/>
            <person name="Miller A.N."/>
            <person name="Grigoriev I.V."/>
            <person name="Debuchy R."/>
            <person name="Gladieux P."/>
            <person name="Hiltunen Thoren M."/>
            <person name="Johannesson H."/>
        </authorList>
    </citation>
    <scope>NUCLEOTIDE SEQUENCE</scope>
    <source>
        <strain evidence="1">CBS 955.72</strain>
    </source>
</reference>
<dbReference type="EMBL" id="JAUIQD010000001">
    <property type="protein sequence ID" value="KAK3363655.1"/>
    <property type="molecule type" value="Genomic_DNA"/>
</dbReference>
<dbReference type="SUPFAM" id="SSF55154">
    <property type="entry name" value="CYTH-like phosphatases"/>
    <property type="match status" value="1"/>
</dbReference>
<gene>
    <name evidence="1" type="ORF">B0T25DRAFT_51435</name>
</gene>
<dbReference type="PANTHER" id="PTHR14586:SF1">
    <property type="entry name" value="THIAMINE-TRIPHOSPHATASE"/>
    <property type="match status" value="1"/>
</dbReference>
<dbReference type="Gene3D" id="2.40.320.10">
    <property type="entry name" value="Hypothetical Protein Pfu-838710-001"/>
    <property type="match status" value="1"/>
</dbReference>
<dbReference type="InterPro" id="IPR012177">
    <property type="entry name" value="ThTPase_euk"/>
</dbReference>
<accession>A0AAJ0HVH1</accession>
<dbReference type="InterPro" id="IPR033469">
    <property type="entry name" value="CYTH-like_dom_sf"/>
</dbReference>
<proteinExistence type="predicted"/>
<dbReference type="GO" id="GO:0050333">
    <property type="term" value="F:thiamine triphosphate phosphatase activity"/>
    <property type="evidence" value="ECO:0007669"/>
    <property type="project" value="InterPro"/>
</dbReference>
<dbReference type="PANTHER" id="PTHR14586">
    <property type="entry name" value="THIAMINE-TRIPHOSPHATASE"/>
    <property type="match status" value="1"/>
</dbReference>
<comment type="caution">
    <text evidence="1">The sequence shown here is derived from an EMBL/GenBank/DDBJ whole genome shotgun (WGS) entry which is preliminary data.</text>
</comment>
<dbReference type="GO" id="GO:0006772">
    <property type="term" value="P:thiamine metabolic process"/>
    <property type="evidence" value="ECO:0007669"/>
    <property type="project" value="InterPro"/>
</dbReference>
<sequence>MAIRQKIPKALAPCILEVERKFRSLAVRQLTQRGGTPPFQTLHALPLQTVRDTYYDKAGLLSSAGAWIRRRNGVWEAKIRKGGDFTNSQFEELHEVGDIAAYVERITGVQAGEREDFGLVTMADFITTRETWIADNEFHIVRDNMDFGHEVGEVELQQTLEGKGGEALSEVEKRAEMQRMDKRITEFMTRYSWAFADGQPIGKLTAYFKKMGNTSSSLAR</sequence>
<dbReference type="InterPro" id="IPR039582">
    <property type="entry name" value="THTPA"/>
</dbReference>
<keyword evidence="2" id="KW-1185">Reference proteome</keyword>
<dbReference type="AlphaFoldDB" id="A0AAJ0HVH1"/>
<dbReference type="GO" id="GO:0042357">
    <property type="term" value="P:thiamine diphosphate metabolic process"/>
    <property type="evidence" value="ECO:0007669"/>
    <property type="project" value="TreeGrafter"/>
</dbReference>
<protein>
    <submittedName>
        <fullName evidence="1">CYTH-like domain-containing protein</fullName>
    </submittedName>
</protein>
<organism evidence="1 2">
    <name type="scientific">Lasiosphaeria hispida</name>
    <dbReference type="NCBI Taxonomy" id="260671"/>
    <lineage>
        <taxon>Eukaryota</taxon>
        <taxon>Fungi</taxon>
        <taxon>Dikarya</taxon>
        <taxon>Ascomycota</taxon>
        <taxon>Pezizomycotina</taxon>
        <taxon>Sordariomycetes</taxon>
        <taxon>Sordariomycetidae</taxon>
        <taxon>Sordariales</taxon>
        <taxon>Lasiosphaeriaceae</taxon>
        <taxon>Lasiosphaeria</taxon>
    </lineage>
</organism>
<dbReference type="Proteomes" id="UP001275084">
    <property type="component" value="Unassembled WGS sequence"/>
</dbReference>
<evidence type="ECO:0000313" key="1">
    <source>
        <dbReference type="EMBL" id="KAK3363655.1"/>
    </source>
</evidence>
<name>A0AAJ0HVH1_9PEZI</name>
<evidence type="ECO:0000313" key="2">
    <source>
        <dbReference type="Proteomes" id="UP001275084"/>
    </source>
</evidence>
<dbReference type="CDD" id="cd07758">
    <property type="entry name" value="ThTPase"/>
    <property type="match status" value="1"/>
</dbReference>